<evidence type="ECO:0000313" key="3">
    <source>
        <dbReference type="EMBL" id="KIH89869.1"/>
    </source>
</evidence>
<dbReference type="OrthoDB" id="10406407at2759"/>
<evidence type="ECO:0000259" key="2">
    <source>
        <dbReference type="Pfam" id="PF20150"/>
    </source>
</evidence>
<protein>
    <recommendedName>
        <fullName evidence="2">2EXR domain-containing protein</fullName>
    </recommendedName>
</protein>
<feature type="region of interest" description="Disordered" evidence="1">
    <location>
        <begin position="100"/>
        <end position="137"/>
    </location>
</feature>
<dbReference type="InterPro" id="IPR045518">
    <property type="entry name" value="2EXR"/>
</dbReference>
<dbReference type="AlphaFoldDB" id="A0A0C2ETM2"/>
<sequence length="408" mass="42922">MAGPSTASTTPRITFSSLPAEIRSAIWTEALPRRVIGLRPFEADDDEYAPSSAPQGDSVAVVSARARASVGSRMPQAMASTCFESRAAALRSGRWTVGAEGQPQAAGRLHAAGPGEGDGGGRSRTPADTNDHEGDHDHDDVAVWRVSRAAPPLAPRPPPPGPAPIDPASTVSIADLAHHQLVGCLDEAVRGGGGIAVKHELLQSQVGAAIFPLLQRCAAAAAQRGGARSPSRSPAPPPPPPPQLLVYFDEIVLTGTRAQAVASGLFGSAAAPEEHMFFVPLSDRAALQRIHALCRARRPASAASADTAREGRAHLQGSLGGLRIGNAGFVAELLRPSHTVQNLRILAMRFLYHAKQWRADMSDEAGEVLIARALEAGMPPLEQAILFRFKEAPAFAGSEQWAYERNNA</sequence>
<evidence type="ECO:0000313" key="4">
    <source>
        <dbReference type="Proteomes" id="UP000031575"/>
    </source>
</evidence>
<dbReference type="VEuPathDB" id="FungiDB:SPBR_00680"/>
<organism evidence="3 4">
    <name type="scientific">Sporothrix brasiliensis 5110</name>
    <dbReference type="NCBI Taxonomy" id="1398154"/>
    <lineage>
        <taxon>Eukaryota</taxon>
        <taxon>Fungi</taxon>
        <taxon>Dikarya</taxon>
        <taxon>Ascomycota</taxon>
        <taxon>Pezizomycotina</taxon>
        <taxon>Sordariomycetes</taxon>
        <taxon>Sordariomycetidae</taxon>
        <taxon>Ophiostomatales</taxon>
        <taxon>Ophiostomataceae</taxon>
        <taxon>Sporothrix</taxon>
    </lineage>
</organism>
<proteinExistence type="predicted"/>
<dbReference type="GeneID" id="63673920"/>
<feature type="compositionally biased region" description="Low complexity" evidence="1">
    <location>
        <begin position="222"/>
        <end position="232"/>
    </location>
</feature>
<dbReference type="EMBL" id="AWTV01000008">
    <property type="protein sequence ID" value="KIH89869.1"/>
    <property type="molecule type" value="Genomic_DNA"/>
</dbReference>
<feature type="region of interest" description="Disordered" evidence="1">
    <location>
        <begin position="222"/>
        <end position="241"/>
    </location>
</feature>
<evidence type="ECO:0000256" key="1">
    <source>
        <dbReference type="SAM" id="MobiDB-lite"/>
    </source>
</evidence>
<name>A0A0C2ETM2_9PEZI</name>
<comment type="caution">
    <text evidence="3">The sequence shown here is derived from an EMBL/GenBank/DDBJ whole genome shotgun (WGS) entry which is preliminary data.</text>
</comment>
<accession>A0A0C2ETM2</accession>
<dbReference type="RefSeq" id="XP_040617879.1">
    <property type="nucleotide sequence ID" value="XM_040758999.1"/>
</dbReference>
<reference evidence="3 4" key="1">
    <citation type="journal article" date="2014" name="BMC Genomics">
        <title>Comparative genomics of the major fungal agents of human and animal Sporotrichosis: Sporothrix schenckii and Sporothrix brasiliensis.</title>
        <authorList>
            <person name="Teixeira M.M."/>
            <person name="de Almeida L.G."/>
            <person name="Kubitschek-Barreira P."/>
            <person name="Alves F.L."/>
            <person name="Kioshima E.S."/>
            <person name="Abadio A.K."/>
            <person name="Fernandes L."/>
            <person name="Derengowski L.S."/>
            <person name="Ferreira K.S."/>
            <person name="Souza R.C."/>
            <person name="Ruiz J.C."/>
            <person name="de Andrade N.C."/>
            <person name="Paes H.C."/>
            <person name="Nicola A.M."/>
            <person name="Albuquerque P."/>
            <person name="Gerber A.L."/>
            <person name="Martins V.P."/>
            <person name="Peconick L.D."/>
            <person name="Neto A.V."/>
            <person name="Chaucanez C.B."/>
            <person name="Silva P.A."/>
            <person name="Cunha O.L."/>
            <person name="de Oliveira F.F."/>
            <person name="dos Santos T.C."/>
            <person name="Barros A.L."/>
            <person name="Soares M.A."/>
            <person name="de Oliveira L.M."/>
            <person name="Marini M.M."/>
            <person name="Villalobos-Duno H."/>
            <person name="Cunha M.M."/>
            <person name="de Hoog S."/>
            <person name="da Silveira J.F."/>
            <person name="Henrissat B."/>
            <person name="Nino-Vega G.A."/>
            <person name="Cisalpino P.S."/>
            <person name="Mora-Montes H.M."/>
            <person name="Almeida S.R."/>
            <person name="Stajich J.E."/>
            <person name="Lopes-Bezerra L.M."/>
            <person name="Vasconcelos A.T."/>
            <person name="Felipe M.S."/>
        </authorList>
    </citation>
    <scope>NUCLEOTIDE SEQUENCE [LARGE SCALE GENOMIC DNA]</scope>
    <source>
        <strain evidence="3 4">5110</strain>
    </source>
</reference>
<feature type="domain" description="2EXR" evidence="2">
    <location>
        <begin position="15"/>
        <end position="92"/>
    </location>
</feature>
<dbReference type="Pfam" id="PF20150">
    <property type="entry name" value="2EXR"/>
    <property type="match status" value="1"/>
</dbReference>
<dbReference type="HOGENOM" id="CLU_674682_0_0_1"/>
<dbReference type="Proteomes" id="UP000031575">
    <property type="component" value="Unassembled WGS sequence"/>
</dbReference>
<gene>
    <name evidence="3" type="ORF">SPBR_00680</name>
</gene>
<keyword evidence="4" id="KW-1185">Reference proteome</keyword>